<keyword evidence="2" id="KW-1185">Reference proteome</keyword>
<name>A0ACC3N6Y0_9PEZI</name>
<evidence type="ECO:0000313" key="2">
    <source>
        <dbReference type="Proteomes" id="UP001281147"/>
    </source>
</evidence>
<dbReference type="EMBL" id="JAUTXU010000077">
    <property type="protein sequence ID" value="KAK3711336.1"/>
    <property type="molecule type" value="Genomic_DNA"/>
</dbReference>
<proteinExistence type="predicted"/>
<dbReference type="Proteomes" id="UP001281147">
    <property type="component" value="Unassembled WGS sequence"/>
</dbReference>
<accession>A0ACC3N6Y0</accession>
<sequence length="477" mass="51669">MDVDQKIWQGYYNTILEWTGLGTAGQAGNAAIFASTSVTRSPIAGLGIPIAYTNAAVHNVADRLLDDSGIFYSPLSNRSYCDAVWNWMNHVLARGTNLTEEEEKVLKEATKESATAINAYLKAKTRYQKLFSQDQEAKAAGWTFIQWCQANAPNLMAIQNASAAASGKQDQINLTIFGPDAVPIAAKRNLLTVAHGIVETPGQCMKSELNYVQSFDSKKYYEALRAGQTPAPVADPTNVAYLPWYSLDASYRITMDEWGALAADAPFVFTKTFTSEMTDTRTWATYGHSETSASASVGFWGIFSFKTSGGTNASWRKQETITQTGKISVTLSARDAKIFNINPGLWNVPGFQTLYPKVTYPDTANGEPPDYLKHTVQPQALLLAAGVKLEMKVEGQYGVEFDSNYNQAWNAGGRLNIFGFDCGVGAGGGSSSGQDTHTSHWDKNTGTLSMLPTDDAGTATVLAVIGARMEGVQNIPT</sequence>
<comment type="caution">
    <text evidence="1">The sequence shown here is derived from an EMBL/GenBank/DDBJ whole genome shotgun (WGS) entry which is preliminary data.</text>
</comment>
<reference evidence="1" key="1">
    <citation type="submission" date="2023-07" db="EMBL/GenBank/DDBJ databases">
        <title>Black Yeasts Isolated from many extreme environments.</title>
        <authorList>
            <person name="Coleine C."/>
            <person name="Stajich J.E."/>
            <person name="Selbmann L."/>
        </authorList>
    </citation>
    <scope>NUCLEOTIDE SEQUENCE</scope>
    <source>
        <strain evidence="1">CCFEE 5714</strain>
    </source>
</reference>
<protein>
    <submittedName>
        <fullName evidence="1">Uncharacterized protein</fullName>
    </submittedName>
</protein>
<evidence type="ECO:0000313" key="1">
    <source>
        <dbReference type="EMBL" id="KAK3711336.1"/>
    </source>
</evidence>
<organism evidence="1 2">
    <name type="scientific">Vermiconidia calcicola</name>
    <dbReference type="NCBI Taxonomy" id="1690605"/>
    <lineage>
        <taxon>Eukaryota</taxon>
        <taxon>Fungi</taxon>
        <taxon>Dikarya</taxon>
        <taxon>Ascomycota</taxon>
        <taxon>Pezizomycotina</taxon>
        <taxon>Dothideomycetes</taxon>
        <taxon>Dothideomycetidae</taxon>
        <taxon>Mycosphaerellales</taxon>
        <taxon>Extremaceae</taxon>
        <taxon>Vermiconidia</taxon>
    </lineage>
</organism>
<gene>
    <name evidence="1" type="ORF">LTR37_009716</name>
</gene>